<dbReference type="PANTHER" id="PTHR43211">
    <property type="entry name" value="FUMARYLACETOACETATE HYDROLASE"/>
    <property type="match status" value="1"/>
</dbReference>
<gene>
    <name evidence="2" type="ORF">ARTSIC4J27_4041</name>
</gene>
<dbReference type="EMBL" id="CAQI01000053">
    <property type="protein sequence ID" value="CCQ48044.1"/>
    <property type="molecule type" value="Genomic_DNA"/>
</dbReference>
<dbReference type="RefSeq" id="WP_050056827.1">
    <property type="nucleotide sequence ID" value="NZ_CAQI01000053.1"/>
</dbReference>
<evidence type="ECO:0000313" key="2">
    <source>
        <dbReference type="EMBL" id="CCQ48044.1"/>
    </source>
</evidence>
<comment type="caution">
    <text evidence="2">The sequence shown here is derived from an EMBL/GenBank/DDBJ whole genome shotgun (WGS) entry which is preliminary data.</text>
</comment>
<evidence type="ECO:0000313" key="3">
    <source>
        <dbReference type="Proteomes" id="UP000035722"/>
    </source>
</evidence>
<dbReference type="InterPro" id="IPR011234">
    <property type="entry name" value="Fumarylacetoacetase-like_C"/>
</dbReference>
<dbReference type="Proteomes" id="UP000035722">
    <property type="component" value="Unassembled WGS sequence"/>
</dbReference>
<dbReference type="Gene3D" id="3.90.850.10">
    <property type="entry name" value="Fumarylacetoacetase-like, C-terminal domain"/>
    <property type="match status" value="1"/>
</dbReference>
<dbReference type="PANTHER" id="PTHR43211:SF1">
    <property type="entry name" value="BLL6422 PROTEIN"/>
    <property type="match status" value="1"/>
</dbReference>
<dbReference type="InterPro" id="IPR036663">
    <property type="entry name" value="Fumarylacetoacetase_C_sf"/>
</dbReference>
<dbReference type="OrthoDB" id="2273115at2"/>
<sequence>MVKIARWDHDGGTQSGFVDGGNCYALPAGQSVQTLLDAGLEEALALARQVIASAPAVPLTEVGLRAPLVPATIRDFVAFEEHVEGVRKSIDGVAGVVPEWYEAPTFYFTNPHTVTGTGEVIGIPAGCTDLDFETEVAAVVGRVPGSDGRNLSAEEARRHIFGYAVLNDWSARDLQRREMKVSLGPCKGKDFANTLGPWIVTADEFEDRHDAEGFLPISMAVEVNGEVIGQDLLSNMGWPFAELVAYASQDSVVRPGDVLGSGTCGSGCLAELWGRNGAQTPPPLKTGDVVRMTVEGIGTIENTVGARREAVTRVPARTRPRNRVAAAAPSGI</sequence>
<keyword evidence="2" id="KW-0378">Hydrolase</keyword>
<dbReference type="Pfam" id="PF01557">
    <property type="entry name" value="FAA_hydrolase"/>
    <property type="match status" value="1"/>
</dbReference>
<dbReference type="SUPFAM" id="SSF56529">
    <property type="entry name" value="FAH"/>
    <property type="match status" value="1"/>
</dbReference>
<dbReference type="STRING" id="861266.ARTSIC4J27_4041"/>
<reference evidence="3" key="1">
    <citation type="journal article" date="2014" name="Genome Announc.">
        <title>Genome Sequence of Arthrobacter siccitolerans 4J27, a Xeroprotectant-Producing Desiccation-Tolerant Microorganism.</title>
        <authorList>
            <person name="Manzanera M."/>
            <person name="Santa-Cruz-Calvo L."/>
            <person name="Vilchez J.I."/>
            <person name="Garcia-Fontana C."/>
            <person name="Silva-Castro G.A."/>
            <person name="Calvo C."/>
            <person name="Gonzalez-Lopez J."/>
        </authorList>
    </citation>
    <scope>NUCLEOTIDE SEQUENCE [LARGE SCALE GENOMIC DNA]</scope>
    <source>
        <strain evidence="3">4J27</strain>
    </source>
</reference>
<keyword evidence="3" id="KW-1185">Reference proteome</keyword>
<organism evidence="2 3">
    <name type="scientific">Pseudarthrobacter siccitolerans</name>
    <dbReference type="NCBI Taxonomy" id="861266"/>
    <lineage>
        <taxon>Bacteria</taxon>
        <taxon>Bacillati</taxon>
        <taxon>Actinomycetota</taxon>
        <taxon>Actinomycetes</taxon>
        <taxon>Micrococcales</taxon>
        <taxon>Micrococcaceae</taxon>
        <taxon>Pseudarthrobacter</taxon>
    </lineage>
</organism>
<dbReference type="AlphaFoldDB" id="A0A024H8F1"/>
<dbReference type="GO" id="GO:0016787">
    <property type="term" value="F:hydrolase activity"/>
    <property type="evidence" value="ECO:0007669"/>
    <property type="project" value="UniProtKB-KW"/>
</dbReference>
<evidence type="ECO:0000259" key="1">
    <source>
        <dbReference type="Pfam" id="PF01557"/>
    </source>
</evidence>
<accession>A0A024H8F1</accession>
<feature type="domain" description="Fumarylacetoacetase-like C-terminal" evidence="1">
    <location>
        <begin position="73"/>
        <end position="304"/>
    </location>
</feature>
<protein>
    <submittedName>
        <fullName evidence="2">Fumarylacetoacetate (FAA) hydrolase family protein</fullName>
    </submittedName>
</protein>
<name>A0A024H8F1_9MICC</name>
<proteinExistence type="predicted"/>